<keyword evidence="2" id="KW-1185">Reference proteome</keyword>
<dbReference type="EnsemblPlants" id="PGSC0003DMT400022690">
    <property type="protein sequence ID" value="PGSC0003DMT400022690"/>
    <property type="gene ID" value="PGSC0003DMG402008799"/>
</dbReference>
<evidence type="ECO:0000313" key="1">
    <source>
        <dbReference type="EnsemblPlants" id="PGSC0003DMT400022690"/>
    </source>
</evidence>
<dbReference type="InParanoid" id="M1AH28"/>
<protein>
    <submittedName>
        <fullName evidence="1">Signal transducer</fullName>
    </submittedName>
</protein>
<evidence type="ECO:0000313" key="2">
    <source>
        <dbReference type="Proteomes" id="UP000011115"/>
    </source>
</evidence>
<name>M1AH28_SOLTU</name>
<dbReference type="Gramene" id="PGSC0003DMT400022690">
    <property type="protein sequence ID" value="PGSC0003DMT400022690"/>
    <property type="gene ID" value="PGSC0003DMG402008799"/>
</dbReference>
<proteinExistence type="predicted"/>
<dbReference type="Proteomes" id="UP000011115">
    <property type="component" value="Unassembled WGS sequence"/>
</dbReference>
<sequence>MLAALSNFNRKLQEAAPLSAGNKLVIDSNSSLCFPIESELDFDMFGSHREA</sequence>
<dbReference type="PaxDb" id="4113-PGSC0003DMT400022690"/>
<reference evidence="1" key="2">
    <citation type="submission" date="2015-06" db="UniProtKB">
        <authorList>
            <consortium name="EnsemblPlants"/>
        </authorList>
    </citation>
    <scope>IDENTIFICATION</scope>
    <source>
        <strain evidence="1">DM1-3 516 R44</strain>
    </source>
</reference>
<accession>M1AH28</accession>
<organism evidence="1 2">
    <name type="scientific">Solanum tuberosum</name>
    <name type="common">Potato</name>
    <dbReference type="NCBI Taxonomy" id="4113"/>
    <lineage>
        <taxon>Eukaryota</taxon>
        <taxon>Viridiplantae</taxon>
        <taxon>Streptophyta</taxon>
        <taxon>Embryophyta</taxon>
        <taxon>Tracheophyta</taxon>
        <taxon>Spermatophyta</taxon>
        <taxon>Magnoliopsida</taxon>
        <taxon>eudicotyledons</taxon>
        <taxon>Gunneridae</taxon>
        <taxon>Pentapetalae</taxon>
        <taxon>asterids</taxon>
        <taxon>lamiids</taxon>
        <taxon>Solanales</taxon>
        <taxon>Solanaceae</taxon>
        <taxon>Solanoideae</taxon>
        <taxon>Solaneae</taxon>
        <taxon>Solanum</taxon>
    </lineage>
</organism>
<reference evidence="2" key="1">
    <citation type="journal article" date="2011" name="Nature">
        <title>Genome sequence and analysis of the tuber crop potato.</title>
        <authorList>
            <consortium name="The Potato Genome Sequencing Consortium"/>
        </authorList>
    </citation>
    <scope>NUCLEOTIDE SEQUENCE [LARGE SCALE GENOMIC DNA]</scope>
    <source>
        <strain evidence="2">cv. DM1-3 516 R44</strain>
    </source>
</reference>
<dbReference type="AlphaFoldDB" id="M1AH28"/>
<dbReference type="HOGENOM" id="CLU_3110197_0_0_1"/>